<dbReference type="SUPFAM" id="SSF53720">
    <property type="entry name" value="ALDH-like"/>
    <property type="match status" value="1"/>
</dbReference>
<keyword evidence="7" id="KW-0472">Membrane</keyword>
<dbReference type="AlphaFoldDB" id="A0A6G1FU06"/>
<dbReference type="Proteomes" id="UP000504638">
    <property type="component" value="Unplaced"/>
</dbReference>
<name>A0A6G1FU06_9PEZI</name>
<dbReference type="PROSITE" id="PS00070">
    <property type="entry name" value="ALDEHYDE_DEHYDR_CYS"/>
    <property type="match status" value="1"/>
</dbReference>
<proteinExistence type="inferred from homology"/>
<comment type="catalytic activity">
    <reaction evidence="4">
        <text>an aldehyde + NAD(+) + H2O = a carboxylate + NADH + 2 H(+)</text>
        <dbReference type="Rhea" id="RHEA:16185"/>
        <dbReference type="ChEBI" id="CHEBI:15377"/>
        <dbReference type="ChEBI" id="CHEBI:15378"/>
        <dbReference type="ChEBI" id="CHEBI:17478"/>
        <dbReference type="ChEBI" id="CHEBI:29067"/>
        <dbReference type="ChEBI" id="CHEBI:57540"/>
        <dbReference type="ChEBI" id="CHEBI:57945"/>
        <dbReference type="EC" id="1.2.1.3"/>
    </reaction>
</comment>
<dbReference type="InterPro" id="IPR016163">
    <property type="entry name" value="Ald_DH_C"/>
</dbReference>
<evidence type="ECO:0000313" key="11">
    <source>
        <dbReference type="RefSeq" id="XP_033530782.1"/>
    </source>
</evidence>
<accession>A0A6G1FU06</accession>
<dbReference type="OrthoDB" id="310895at2759"/>
<keyword evidence="7" id="KW-0812">Transmembrane</keyword>
<gene>
    <name evidence="9 11" type="ORF">P152DRAFT_442406</name>
</gene>
<evidence type="ECO:0000256" key="6">
    <source>
        <dbReference type="RuleBase" id="RU003345"/>
    </source>
</evidence>
<dbReference type="Gene3D" id="3.40.605.10">
    <property type="entry name" value="Aldehyde Dehydrogenase, Chain A, domain 1"/>
    <property type="match status" value="1"/>
</dbReference>
<reference evidence="9 11" key="1">
    <citation type="submission" date="2020-01" db="EMBL/GenBank/DDBJ databases">
        <authorList>
            <consortium name="DOE Joint Genome Institute"/>
            <person name="Haridas S."/>
            <person name="Albert R."/>
            <person name="Binder M."/>
            <person name="Bloem J."/>
            <person name="Labutti K."/>
            <person name="Salamov A."/>
            <person name="Andreopoulos B."/>
            <person name="Baker S.E."/>
            <person name="Barry K."/>
            <person name="Bills G."/>
            <person name="Bluhm B.H."/>
            <person name="Cannon C."/>
            <person name="Castanera R."/>
            <person name="Culley D.E."/>
            <person name="Daum C."/>
            <person name="Ezra D."/>
            <person name="Gonzalez J.B."/>
            <person name="Henrissat B."/>
            <person name="Kuo A."/>
            <person name="Liang C."/>
            <person name="Lipzen A."/>
            <person name="Lutzoni F."/>
            <person name="Magnuson J."/>
            <person name="Mondo S."/>
            <person name="Nolan M."/>
            <person name="Ohm R."/>
            <person name="Pangilinan J."/>
            <person name="Park H.-J."/>
            <person name="Ramirez L."/>
            <person name="Alfaro M."/>
            <person name="Sun H."/>
            <person name="Tritt A."/>
            <person name="Yoshinaga Y."/>
            <person name="Zwiers L.-H."/>
            <person name="Turgeon B.G."/>
            <person name="Goodwin S.B."/>
            <person name="Spatafora J.W."/>
            <person name="Crous P.W."/>
            <person name="Grigoriev I.V."/>
        </authorList>
    </citation>
    <scope>NUCLEOTIDE SEQUENCE</scope>
    <source>
        <strain evidence="9 11">CBS 781.70</strain>
    </source>
</reference>
<organism evidence="9">
    <name type="scientific">Eremomyces bilateralis CBS 781.70</name>
    <dbReference type="NCBI Taxonomy" id="1392243"/>
    <lineage>
        <taxon>Eukaryota</taxon>
        <taxon>Fungi</taxon>
        <taxon>Dikarya</taxon>
        <taxon>Ascomycota</taxon>
        <taxon>Pezizomycotina</taxon>
        <taxon>Dothideomycetes</taxon>
        <taxon>Dothideomycetes incertae sedis</taxon>
        <taxon>Eremomycetales</taxon>
        <taxon>Eremomycetaceae</taxon>
        <taxon>Eremomyces</taxon>
    </lineage>
</organism>
<evidence type="ECO:0000313" key="9">
    <source>
        <dbReference type="EMBL" id="KAF1809151.1"/>
    </source>
</evidence>
<reference evidence="11" key="2">
    <citation type="submission" date="2020-04" db="EMBL/GenBank/DDBJ databases">
        <authorList>
            <consortium name="NCBI Genome Project"/>
        </authorList>
    </citation>
    <scope>NUCLEOTIDE SEQUENCE</scope>
    <source>
        <strain evidence="11">CBS 781.70</strain>
    </source>
</reference>
<feature type="domain" description="Aldehyde dehydrogenase" evidence="8">
    <location>
        <begin position="71"/>
        <end position="542"/>
    </location>
</feature>
<evidence type="ECO:0000259" key="8">
    <source>
        <dbReference type="Pfam" id="PF00171"/>
    </source>
</evidence>
<dbReference type="InterPro" id="IPR016160">
    <property type="entry name" value="Ald_DH_CS_CYS"/>
</dbReference>
<evidence type="ECO:0000256" key="3">
    <source>
        <dbReference type="ARBA" id="ARBA00024226"/>
    </source>
</evidence>
<feature type="transmembrane region" description="Helical" evidence="7">
    <location>
        <begin position="12"/>
        <end position="33"/>
    </location>
</feature>
<dbReference type="PROSITE" id="PS00687">
    <property type="entry name" value="ALDEHYDE_DEHYDR_GLU"/>
    <property type="match status" value="1"/>
</dbReference>
<dbReference type="PANTHER" id="PTHR11699">
    <property type="entry name" value="ALDEHYDE DEHYDROGENASE-RELATED"/>
    <property type="match status" value="1"/>
</dbReference>
<dbReference type="Pfam" id="PF00171">
    <property type="entry name" value="Aldedh"/>
    <property type="match status" value="1"/>
</dbReference>
<evidence type="ECO:0000313" key="10">
    <source>
        <dbReference type="Proteomes" id="UP000504638"/>
    </source>
</evidence>
<dbReference type="InterPro" id="IPR016161">
    <property type="entry name" value="Ald_DH/histidinol_DH"/>
</dbReference>
<dbReference type="RefSeq" id="XP_033530782.1">
    <property type="nucleotide sequence ID" value="XM_033677742.1"/>
</dbReference>
<comment type="similarity">
    <text evidence="1 6">Belongs to the aldehyde dehydrogenase family.</text>
</comment>
<reference evidence="11" key="3">
    <citation type="submission" date="2025-04" db="UniProtKB">
        <authorList>
            <consortium name="RefSeq"/>
        </authorList>
    </citation>
    <scope>IDENTIFICATION</scope>
    <source>
        <strain evidence="11">CBS 781.70</strain>
    </source>
</reference>
<dbReference type="Gene3D" id="3.40.309.10">
    <property type="entry name" value="Aldehyde Dehydrogenase, Chain A, domain 2"/>
    <property type="match status" value="1"/>
</dbReference>
<dbReference type="EC" id="1.2.1.3" evidence="3"/>
<dbReference type="InterPro" id="IPR016162">
    <property type="entry name" value="Ald_DH_N"/>
</dbReference>
<keyword evidence="7" id="KW-1133">Transmembrane helix</keyword>
<evidence type="ECO:0000256" key="7">
    <source>
        <dbReference type="SAM" id="Phobius"/>
    </source>
</evidence>
<keyword evidence="2 6" id="KW-0560">Oxidoreductase</keyword>
<evidence type="ECO:0000256" key="2">
    <source>
        <dbReference type="ARBA" id="ARBA00023002"/>
    </source>
</evidence>
<dbReference type="GO" id="GO:0004029">
    <property type="term" value="F:aldehyde dehydrogenase (NAD+) activity"/>
    <property type="evidence" value="ECO:0007669"/>
    <property type="project" value="UniProtKB-EC"/>
</dbReference>
<sequence>MDTLGSILHNPLLALSLAFAIALGFFALQQWLFPTPEKSVPSFTVPLPAACKSDWKGEELLNPTVKVSGSSLIQCYCPASGQLLGRINPVTRDGIDRAIAAASKAQKQWAKTSLTERKRVLKTVLRYILHNQEAIVTAACRDTGKSRVDAIFGEIMVTTEKLQWTITNGEKAIKPSRRPTNFLMMYKKNTVAYEPLGVVTALVSWNYPFHNALSPAIATLFTGNALVLKPSEQVAWSTAYFVSILRAALTATGHSADLIQNIPCWPNTASHITSHPDISHITFIGSRRVGHLVAASAAQSLTPTVIELGGKDPAIVLDTVADSGSELSRVADILMRGTFQASGQNCLGIERIIATPRAYNALLSVLPTAVRSLRQGDPLSDEPVDVGAMVSDAPFAELEALIKDAVTHGAKLLAGGQAGKVSSAPNGHFFAPTLLVDVTREMRIAQVELFAPVMVVMLARGVDDVIAIANSTQYALGASVFGSAGSKDVRRVVKEVRAGNVSVNDFGVFYAVGMPFGGVGGSGYGRFGGEEGLRGLCNVKSICEDRFWGVKTPIPGPLRLPYDDVNEAWRVVRGVIEVGYATGWMWWRGLGRVVGIIKS</sequence>
<evidence type="ECO:0000256" key="4">
    <source>
        <dbReference type="ARBA" id="ARBA00049194"/>
    </source>
</evidence>
<protein>
    <recommendedName>
        <fullName evidence="3">aldehyde dehydrogenase (NAD(+))</fullName>
        <ecNumber evidence="3">1.2.1.3</ecNumber>
    </recommendedName>
</protein>
<evidence type="ECO:0000256" key="5">
    <source>
        <dbReference type="PROSITE-ProRule" id="PRU10007"/>
    </source>
</evidence>
<dbReference type="EMBL" id="ML975175">
    <property type="protein sequence ID" value="KAF1809151.1"/>
    <property type="molecule type" value="Genomic_DNA"/>
</dbReference>
<dbReference type="InterPro" id="IPR015590">
    <property type="entry name" value="Aldehyde_DH_dom"/>
</dbReference>
<keyword evidence="10" id="KW-1185">Reference proteome</keyword>
<feature type="active site" evidence="5">
    <location>
        <position position="307"/>
    </location>
</feature>
<dbReference type="FunFam" id="3.40.309.10:FF:000024">
    <property type="entry name" value="Betaine aldehyde dehydrogenase"/>
    <property type="match status" value="1"/>
</dbReference>
<evidence type="ECO:0000256" key="1">
    <source>
        <dbReference type="ARBA" id="ARBA00009986"/>
    </source>
</evidence>
<dbReference type="InterPro" id="IPR029510">
    <property type="entry name" value="Ald_DH_CS_GLU"/>
</dbReference>
<dbReference type="GeneID" id="54418312"/>